<protein>
    <submittedName>
        <fullName evidence="1">Uncharacterized protein</fullName>
    </submittedName>
</protein>
<accession>A0ABS3JL06</accession>
<evidence type="ECO:0000313" key="2">
    <source>
        <dbReference type="Proteomes" id="UP000664628"/>
    </source>
</evidence>
<dbReference type="EMBL" id="JAFMYW010000004">
    <property type="protein sequence ID" value="MBO0950086.1"/>
    <property type="molecule type" value="Genomic_DNA"/>
</dbReference>
<organism evidence="1 2">
    <name type="scientific">Fibrella forsythiae</name>
    <dbReference type="NCBI Taxonomy" id="2817061"/>
    <lineage>
        <taxon>Bacteria</taxon>
        <taxon>Pseudomonadati</taxon>
        <taxon>Bacteroidota</taxon>
        <taxon>Cytophagia</taxon>
        <taxon>Cytophagales</taxon>
        <taxon>Spirosomataceae</taxon>
        <taxon>Fibrella</taxon>
    </lineage>
</organism>
<reference evidence="1 2" key="1">
    <citation type="submission" date="2021-03" db="EMBL/GenBank/DDBJ databases">
        <title>Fibrella sp. HMF5405 genome sequencing and assembly.</title>
        <authorList>
            <person name="Kang H."/>
            <person name="Kim H."/>
            <person name="Bae S."/>
            <person name="Joh K."/>
        </authorList>
    </citation>
    <scope>NUCLEOTIDE SEQUENCE [LARGE SCALE GENOMIC DNA]</scope>
    <source>
        <strain evidence="1 2">HMF5405</strain>
    </source>
</reference>
<gene>
    <name evidence="1" type="ORF">J2I46_15930</name>
</gene>
<name>A0ABS3JL06_9BACT</name>
<dbReference type="RefSeq" id="WP_207330028.1">
    <property type="nucleotide sequence ID" value="NZ_JAFMYW010000004.1"/>
</dbReference>
<dbReference type="Proteomes" id="UP000664628">
    <property type="component" value="Unassembled WGS sequence"/>
</dbReference>
<comment type="caution">
    <text evidence="1">The sequence shown here is derived from an EMBL/GenBank/DDBJ whole genome shotgun (WGS) entry which is preliminary data.</text>
</comment>
<keyword evidence="2" id="KW-1185">Reference proteome</keyword>
<sequence>MKLTWTFYPQPGVSVSLTVIYVPELDDERLPSGGFFNAETNTAYVDWATYRRFDDVDVKGRREAFQQLTPLSARARVSLSTGKELSFT</sequence>
<proteinExistence type="predicted"/>
<evidence type="ECO:0000313" key="1">
    <source>
        <dbReference type="EMBL" id="MBO0950086.1"/>
    </source>
</evidence>